<dbReference type="Gene3D" id="2.160.20.10">
    <property type="entry name" value="Single-stranded right-handed beta-helix, Pectin lyase-like"/>
    <property type="match status" value="1"/>
</dbReference>
<dbReference type="Pfam" id="PF05345">
    <property type="entry name" value="He_PIG"/>
    <property type="match status" value="1"/>
</dbReference>
<dbReference type="Pfam" id="PF06848">
    <property type="entry name" value="Disaggr_repeat"/>
    <property type="match status" value="2"/>
</dbReference>
<dbReference type="GO" id="GO:0016020">
    <property type="term" value="C:membrane"/>
    <property type="evidence" value="ECO:0007669"/>
    <property type="project" value="InterPro"/>
</dbReference>
<dbReference type="InterPro" id="IPR015919">
    <property type="entry name" value="Cadherin-like_sf"/>
</dbReference>
<dbReference type="FunFam" id="2.60.40.10:FF:003873">
    <property type="match status" value="1"/>
</dbReference>
<dbReference type="AlphaFoldDB" id="Q8TRW0"/>
<accession>Q8TRW0</accession>
<gene>
    <name evidence="3" type="ordered locus">MA_1059</name>
</gene>
<dbReference type="InterPro" id="IPR013783">
    <property type="entry name" value="Ig-like_fold"/>
</dbReference>
<dbReference type="FunFam" id="2.160.20.10:FF:000069">
    <property type="entry name" value="Uncharacterized protein"/>
    <property type="match status" value="1"/>
</dbReference>
<protein>
    <recommendedName>
        <fullName evidence="2">Dystroglycan-type cadherin-like domain-containing protein</fullName>
    </recommendedName>
</protein>
<dbReference type="InParanoid" id="Q8TRW0"/>
<dbReference type="SMART" id="SM00710">
    <property type="entry name" value="PbH1"/>
    <property type="match status" value="9"/>
</dbReference>
<feature type="domain" description="Dystroglycan-type cadherin-like" evidence="2">
    <location>
        <begin position="505"/>
        <end position="595"/>
    </location>
</feature>
<dbReference type="Pfam" id="PF08480">
    <property type="entry name" value="Disaggr_assoc"/>
    <property type="match status" value="1"/>
</dbReference>
<keyword evidence="1" id="KW-0677">Repeat</keyword>
<evidence type="ECO:0000256" key="1">
    <source>
        <dbReference type="ARBA" id="ARBA00022737"/>
    </source>
</evidence>
<proteinExistence type="predicted"/>
<organism evidence="3 4">
    <name type="scientific">Methanosarcina acetivorans (strain ATCC 35395 / DSM 2834 / JCM 12185 / C2A)</name>
    <dbReference type="NCBI Taxonomy" id="188937"/>
    <lineage>
        <taxon>Archaea</taxon>
        <taxon>Methanobacteriati</taxon>
        <taxon>Methanobacteriota</taxon>
        <taxon>Stenosarchaea group</taxon>
        <taxon>Methanomicrobia</taxon>
        <taxon>Methanosarcinales</taxon>
        <taxon>Methanosarcinaceae</taxon>
        <taxon>Methanosarcina</taxon>
    </lineage>
</organism>
<dbReference type="NCBIfam" id="NF033679">
    <property type="entry name" value="DNRLRE_dom"/>
    <property type="match status" value="2"/>
</dbReference>
<dbReference type="SUPFAM" id="SSF51126">
    <property type="entry name" value="Pectin lyase-like"/>
    <property type="match status" value="1"/>
</dbReference>
<dbReference type="InterPro" id="IPR006626">
    <property type="entry name" value="PbH1"/>
</dbReference>
<dbReference type="PANTHER" id="PTHR22990:SF15">
    <property type="entry name" value="F-BOX ONLY PROTEIN 10"/>
    <property type="match status" value="1"/>
</dbReference>
<dbReference type="STRING" id="188937.MA_1059"/>
<dbReference type="PANTHER" id="PTHR22990">
    <property type="entry name" value="F-BOX ONLY PROTEIN"/>
    <property type="match status" value="1"/>
</dbReference>
<dbReference type="InterPro" id="IPR051550">
    <property type="entry name" value="SCF-Subunits/Alg-Epimerases"/>
</dbReference>
<dbReference type="InterPro" id="IPR006644">
    <property type="entry name" value="Cadg"/>
</dbReference>
<keyword evidence="4" id="KW-1185">Reference proteome</keyword>
<dbReference type="Proteomes" id="UP000002487">
    <property type="component" value="Chromosome"/>
</dbReference>
<evidence type="ECO:0000313" key="4">
    <source>
        <dbReference type="Proteomes" id="UP000002487"/>
    </source>
</evidence>
<dbReference type="GO" id="GO:0005509">
    <property type="term" value="F:calcium ion binding"/>
    <property type="evidence" value="ECO:0007669"/>
    <property type="project" value="InterPro"/>
</dbReference>
<dbReference type="SUPFAM" id="SSF49313">
    <property type="entry name" value="Cadherin-like"/>
    <property type="match status" value="1"/>
</dbReference>
<dbReference type="OrthoDB" id="105642at2157"/>
<dbReference type="Gene3D" id="2.60.40.10">
    <property type="entry name" value="Immunoglobulins"/>
    <property type="match status" value="1"/>
</dbReference>
<dbReference type="EMBL" id="AE010299">
    <property type="protein sequence ID" value="AAM04484.1"/>
    <property type="molecule type" value="Genomic_DNA"/>
</dbReference>
<evidence type="ECO:0000313" key="3">
    <source>
        <dbReference type="EMBL" id="AAM04484.1"/>
    </source>
</evidence>
<dbReference type="InterPro" id="IPR013687">
    <property type="entry name" value="Disaggr-rel"/>
</dbReference>
<evidence type="ECO:0000259" key="2">
    <source>
        <dbReference type="SMART" id="SM00736"/>
    </source>
</evidence>
<dbReference type="PhylomeDB" id="Q8TRW0"/>
<dbReference type="SMART" id="SM00736">
    <property type="entry name" value="CADG"/>
    <property type="match status" value="1"/>
</dbReference>
<dbReference type="InterPro" id="IPR011050">
    <property type="entry name" value="Pectin_lyase_fold/virulence"/>
</dbReference>
<name>Q8TRW0_METAC</name>
<dbReference type="InterPro" id="IPR010671">
    <property type="entry name" value="Disaggr-rel_dom"/>
</dbReference>
<dbReference type="KEGG" id="mac:MA_1059"/>
<reference evidence="3 4" key="1">
    <citation type="journal article" date="2002" name="Genome Res.">
        <title>The genome of Methanosarcina acetivorans reveals extensive metabolic and physiological diversity.</title>
        <authorList>
            <person name="Galagan J.E."/>
            <person name="Nusbaum C."/>
            <person name="Roy A."/>
            <person name="Endrizzi M.G."/>
            <person name="Macdonald P."/>
            <person name="FitzHugh W."/>
            <person name="Calvo S."/>
            <person name="Engels R."/>
            <person name="Smirnov S."/>
            <person name="Atnoor D."/>
            <person name="Brown A."/>
            <person name="Allen N."/>
            <person name="Naylor J."/>
            <person name="Stange-Thomann N."/>
            <person name="DeArellano K."/>
            <person name="Johnson R."/>
            <person name="Linton L."/>
            <person name="McEwan P."/>
            <person name="McKernan K."/>
            <person name="Talamas J."/>
            <person name="Tirrell A."/>
            <person name="Ye W."/>
            <person name="Zimmer A."/>
            <person name="Barber R.D."/>
            <person name="Cann I."/>
            <person name="Graham D.E."/>
            <person name="Grahame D.A."/>
            <person name="Guss A."/>
            <person name="Hedderich R."/>
            <person name="Ingram-Smith C."/>
            <person name="Kuettner C.H."/>
            <person name="Krzycki J.A."/>
            <person name="Leigh J.A."/>
            <person name="Li W."/>
            <person name="Liu J."/>
            <person name="Mukhopadhyay B."/>
            <person name="Reeve J.N."/>
            <person name="Smith K."/>
            <person name="Springer T.A."/>
            <person name="Umayam L.A."/>
            <person name="White O."/>
            <person name="White R.H."/>
            <person name="de Macario E.C."/>
            <person name="Ferry J.G."/>
            <person name="Jarrell K.F."/>
            <person name="Jing H."/>
            <person name="Macario A.J.L."/>
            <person name="Paulsen I."/>
            <person name="Pritchett M."/>
            <person name="Sowers K.R."/>
            <person name="Swanson R.V."/>
            <person name="Zinder S.H."/>
            <person name="Lander E."/>
            <person name="Metcalf W.W."/>
            <person name="Birren B."/>
        </authorList>
    </citation>
    <scope>NUCLEOTIDE SEQUENCE [LARGE SCALE GENOMIC DNA]</scope>
    <source>
        <strain evidence="4">ATCC 35395 / DSM 2834 / JCM 12185 / C2A</strain>
    </source>
</reference>
<sequence length="981" mass="111102">MNTMERKLLMLFLVALTLLINIQIVLCASPTAPIVYIDTDGSGDYNCDGKNDHIEINEALSFVNKNSDFTTVHLNGSNTYWINDTLYIGSNTILEGDSDAVIKLIDYANWNIEYKGFIEAKQDLEKNITIRGFEIDGNCKNQYEKIGNSFYNMINLKKSYNVTVHDMYLHDGLGDGIKVFHDYSREYETVPTNINVYNNTIFEIGHDAVWLKHSSNASIYNNNITIKADAAIRLTETMHIKIYNNTITSNYKGYAGIELDKKMTDRLMDDIEIYNNLIYHTHAWAIWLVGYGKYDKDKAKGVWIHHNVIYDTGTSSTLHEAGGIVVQGFNNTIIENNVIDGNRKYGVAYELYPAYGIPKDNGFVTIVRNNIISNTIRNVADVGSGWGVKDCDPSNHTFILEYNCVYNSAAGNYVNVAPTTDINVDPLYADISNRDYHLKSKAGRWSNAGWTTDNVSSPCIDAGHPLSDYSNEPEDNGDRINIGAYGNTKYASNSGDAPININHPPVMDPIPSATVEIGKTLNFEVNASDEDGDSLTYSVLDIPEEATFDGNSRIFSWTPISGQEGSYTVIFEVSDGELKDSTTANITVVENDSNPDEDIKIYDNRLREASPDTVIQNKPFIDVGGTDNVGRYRDVMWFNLSEYSDQKISKAIISLYWYYPEESRPEDTVIEVYRPASWNPSYVSWNNRDNGVKWTNAGGDWYDKEGVSQGNTPYAKFTIKGKELPDNRYYELDITDLVKEYVSGEYENTGFLIKARSESNNYIAFYSSDCGNESQEPKLKITKQVPAEPVNVAITGAKDNRLREASPDTVFQDKPFIDVGGTDDVGRYRDVMWFNLSEYSDQEISKAIISLYWYYPEESRPEDTVIEVYRPASWNPSYVSWNNRDNGVKWTNAGGDWYDKEGVSQGNTPYAKFTIKGKELPDNRYYELDITDLVKEYVSGEYENTGFLIKAKTESNNYIAFYSNDWEIESQRPILNMRIVQ</sequence>
<dbReference type="EnsemblBacteria" id="AAM04484">
    <property type="protein sequence ID" value="AAM04484"/>
    <property type="gene ID" value="MA_1059"/>
</dbReference>
<dbReference type="InterPro" id="IPR012334">
    <property type="entry name" value="Pectin_lyas_fold"/>
</dbReference>
<dbReference type="HOGENOM" id="CLU_012607_0_0_2"/>